<dbReference type="Pfam" id="PF00970">
    <property type="entry name" value="FAD_binding_6"/>
    <property type="match status" value="1"/>
</dbReference>
<dbReference type="InterPro" id="IPR008333">
    <property type="entry name" value="Cbr1-like_FAD-bd_dom"/>
</dbReference>
<evidence type="ECO:0000259" key="1">
    <source>
        <dbReference type="PROSITE" id="PS51085"/>
    </source>
</evidence>
<dbReference type="Pfam" id="PF00111">
    <property type="entry name" value="Fer2"/>
    <property type="match status" value="1"/>
</dbReference>
<reference evidence="3 4" key="1">
    <citation type="submission" date="2016-10" db="EMBL/GenBank/DDBJ databases">
        <authorList>
            <person name="de Groot N.N."/>
        </authorList>
    </citation>
    <scope>NUCLEOTIDE SEQUENCE [LARGE SCALE GENOMIC DNA]</scope>
    <source>
        <strain evidence="3 4">JCM 19513</strain>
    </source>
</reference>
<evidence type="ECO:0000313" key="4">
    <source>
        <dbReference type="Proteomes" id="UP000185766"/>
    </source>
</evidence>
<evidence type="ECO:0000313" key="3">
    <source>
        <dbReference type="EMBL" id="SEL80368.1"/>
    </source>
</evidence>
<sequence>MPVLEINARQLSVQSGELLLDALLAQGVAVPHSCRAGSCHACLVQCTAGELDDPAPELLNPQHYAQGWRLACQCRIVGDAQLALFDPRHAAIPATVERCTVLAGDVLHLELSPQQGLRFQPGQHVQLYVGGVVRPYSLACLPGTGLLALHIDISHAGAMSQQLRQIGVGDSVHVGMVHGGALGYRSEWQGQPLILLASGTGLAPLWSALLAAEQAQHGDPVQLLFVGDDCYWQAELAALAARWPVFTWAQVPRPQWPQALADMQLVSRRAHALVCGSDHFVQAVSKRLFLAGLPRRQLHCEAFLQPKTPE</sequence>
<keyword evidence="4" id="KW-1185">Reference proteome</keyword>
<dbReference type="CDD" id="cd00207">
    <property type="entry name" value="fer2"/>
    <property type="match status" value="1"/>
</dbReference>
<dbReference type="Gene3D" id="3.10.20.30">
    <property type="match status" value="1"/>
</dbReference>
<proteinExistence type="predicted"/>
<dbReference type="RefSeq" id="WP_074870665.1">
    <property type="nucleotide sequence ID" value="NZ_FOAS01000024.1"/>
</dbReference>
<name>A0A1H7T6K1_9GAMM</name>
<organism evidence="3 4">
    <name type="scientific">Atopomonas hussainii</name>
    <dbReference type="NCBI Taxonomy" id="1429083"/>
    <lineage>
        <taxon>Bacteria</taxon>
        <taxon>Pseudomonadati</taxon>
        <taxon>Pseudomonadota</taxon>
        <taxon>Gammaproteobacteria</taxon>
        <taxon>Pseudomonadales</taxon>
        <taxon>Pseudomonadaceae</taxon>
        <taxon>Atopomonas</taxon>
    </lineage>
</organism>
<dbReference type="Gene3D" id="3.40.50.80">
    <property type="entry name" value="Nucleotide-binding domain of ferredoxin-NADP reductase (FNR) module"/>
    <property type="match status" value="1"/>
</dbReference>
<dbReference type="AlphaFoldDB" id="A0A1H7T6K1"/>
<protein>
    <submittedName>
        <fullName evidence="3">NAD(P)H-flavin reductase</fullName>
    </submittedName>
</protein>
<feature type="domain" description="FAD-binding FR-type" evidence="2">
    <location>
        <begin position="89"/>
        <end position="185"/>
    </location>
</feature>
<dbReference type="PROSITE" id="PS51384">
    <property type="entry name" value="FAD_FR"/>
    <property type="match status" value="1"/>
</dbReference>
<dbReference type="InterPro" id="IPR017927">
    <property type="entry name" value="FAD-bd_FR_type"/>
</dbReference>
<dbReference type="STRING" id="1429083.GCA_001885685_02472"/>
<dbReference type="PANTHER" id="PTHR47354">
    <property type="entry name" value="NADH OXIDOREDUCTASE HCR"/>
    <property type="match status" value="1"/>
</dbReference>
<evidence type="ECO:0000259" key="2">
    <source>
        <dbReference type="PROSITE" id="PS51384"/>
    </source>
</evidence>
<dbReference type="Gene3D" id="2.40.30.10">
    <property type="entry name" value="Translation factors"/>
    <property type="match status" value="1"/>
</dbReference>
<dbReference type="PRINTS" id="PR00410">
    <property type="entry name" value="PHEHYDRXLASE"/>
</dbReference>
<accession>A0A1H7T6K1</accession>
<dbReference type="PANTHER" id="PTHR47354:SF3">
    <property type="entry name" value="OXIDOREDUCTASE-RELATED"/>
    <property type="match status" value="1"/>
</dbReference>
<dbReference type="GO" id="GO:0016491">
    <property type="term" value="F:oxidoreductase activity"/>
    <property type="evidence" value="ECO:0007669"/>
    <property type="project" value="InterPro"/>
</dbReference>
<gene>
    <name evidence="3" type="ORF">SAMN05216214_12413</name>
</gene>
<dbReference type="SUPFAM" id="SSF54292">
    <property type="entry name" value="2Fe-2S ferredoxin-like"/>
    <property type="match status" value="1"/>
</dbReference>
<dbReference type="InterPro" id="IPR050415">
    <property type="entry name" value="MRET"/>
</dbReference>
<dbReference type="InterPro" id="IPR017938">
    <property type="entry name" value="Riboflavin_synthase-like_b-brl"/>
</dbReference>
<dbReference type="InterPro" id="IPR001041">
    <property type="entry name" value="2Fe-2S_ferredoxin-type"/>
</dbReference>
<dbReference type="SUPFAM" id="SSF52343">
    <property type="entry name" value="Ferredoxin reductase-like, C-terminal NADP-linked domain"/>
    <property type="match status" value="1"/>
</dbReference>
<dbReference type="SUPFAM" id="SSF63380">
    <property type="entry name" value="Riboflavin synthase domain-like"/>
    <property type="match status" value="1"/>
</dbReference>
<dbReference type="PROSITE" id="PS51085">
    <property type="entry name" value="2FE2S_FER_2"/>
    <property type="match status" value="1"/>
</dbReference>
<dbReference type="InterPro" id="IPR012675">
    <property type="entry name" value="Beta-grasp_dom_sf"/>
</dbReference>
<dbReference type="GO" id="GO:0051536">
    <property type="term" value="F:iron-sulfur cluster binding"/>
    <property type="evidence" value="ECO:0007669"/>
    <property type="project" value="InterPro"/>
</dbReference>
<dbReference type="EMBL" id="FOAS01000024">
    <property type="protein sequence ID" value="SEL80368.1"/>
    <property type="molecule type" value="Genomic_DNA"/>
</dbReference>
<dbReference type="InterPro" id="IPR036010">
    <property type="entry name" value="2Fe-2S_ferredoxin-like_sf"/>
</dbReference>
<dbReference type="Proteomes" id="UP000185766">
    <property type="component" value="Unassembled WGS sequence"/>
</dbReference>
<feature type="domain" description="2Fe-2S ferredoxin-type" evidence="1">
    <location>
        <begin position="2"/>
        <end position="88"/>
    </location>
</feature>
<dbReference type="InterPro" id="IPR039261">
    <property type="entry name" value="FNR_nucleotide-bd"/>
</dbReference>